<evidence type="ECO:0000259" key="4">
    <source>
        <dbReference type="PROSITE" id="PS50984"/>
    </source>
</evidence>
<dbReference type="Pfam" id="PF01142">
    <property type="entry name" value="TruD"/>
    <property type="match status" value="1"/>
</dbReference>
<dbReference type="PROSITE" id="PS50984">
    <property type="entry name" value="TRUD"/>
    <property type="match status" value="1"/>
</dbReference>
<proteinExistence type="inferred from homology"/>
<reference evidence="5" key="1">
    <citation type="journal article" date="2020" name="mSystems">
        <title>Genome- and Community-Level Interaction Insights into Carbon Utilization and Element Cycling Functions of Hydrothermarchaeota in Hydrothermal Sediment.</title>
        <authorList>
            <person name="Zhou Z."/>
            <person name="Liu Y."/>
            <person name="Xu W."/>
            <person name="Pan J."/>
            <person name="Luo Z.H."/>
            <person name="Li M."/>
        </authorList>
    </citation>
    <scope>NUCLEOTIDE SEQUENCE [LARGE SCALE GENOMIC DNA]</scope>
    <source>
        <strain evidence="5">SpSt-605</strain>
    </source>
</reference>
<dbReference type="EMBL" id="DSZU01000022">
    <property type="protein sequence ID" value="HGV54705.1"/>
    <property type="molecule type" value="Genomic_DNA"/>
</dbReference>
<dbReference type="SUPFAM" id="SSF55120">
    <property type="entry name" value="Pseudouridine synthase"/>
    <property type="match status" value="1"/>
</dbReference>
<dbReference type="GO" id="GO:0140098">
    <property type="term" value="F:catalytic activity, acting on RNA"/>
    <property type="evidence" value="ECO:0007669"/>
    <property type="project" value="UniProtKB-ARBA"/>
</dbReference>
<dbReference type="InterPro" id="IPR020119">
    <property type="entry name" value="PsdUridine_synth_TruD_CS"/>
</dbReference>
<dbReference type="InterPro" id="IPR020103">
    <property type="entry name" value="PsdUridine_synth_cat_dom_sf"/>
</dbReference>
<evidence type="ECO:0000256" key="1">
    <source>
        <dbReference type="ARBA" id="ARBA00007953"/>
    </source>
</evidence>
<dbReference type="InterPro" id="IPR011760">
    <property type="entry name" value="PsdUridine_synth_TruD_insert"/>
</dbReference>
<dbReference type="GO" id="GO:0003723">
    <property type="term" value="F:RNA binding"/>
    <property type="evidence" value="ECO:0007669"/>
    <property type="project" value="InterPro"/>
</dbReference>
<protein>
    <submittedName>
        <fullName evidence="5">tRNA pseudouridine(13) synthase TruD</fullName>
    </submittedName>
</protein>
<evidence type="ECO:0000256" key="3">
    <source>
        <dbReference type="ARBA" id="ARBA00023235"/>
    </source>
</evidence>
<name>A0A832GLV2_9BACT</name>
<keyword evidence="2" id="KW-0819">tRNA processing</keyword>
<dbReference type="PANTHER" id="PTHR13326">
    <property type="entry name" value="TRNA PSEUDOURIDINE SYNTHASE D"/>
    <property type="match status" value="1"/>
</dbReference>
<comment type="similarity">
    <text evidence="1">Belongs to the pseudouridine synthase TruD family.</text>
</comment>
<evidence type="ECO:0000313" key="5">
    <source>
        <dbReference type="EMBL" id="HGV54705.1"/>
    </source>
</evidence>
<dbReference type="Gene3D" id="3.30.70.3160">
    <property type="match status" value="1"/>
</dbReference>
<dbReference type="InterPro" id="IPR001656">
    <property type="entry name" value="PsdUridine_synth_TruD"/>
</dbReference>
<dbReference type="PIRSF" id="PIRSF037016">
    <property type="entry name" value="Pseudouridin_synth_euk_prd"/>
    <property type="match status" value="1"/>
</dbReference>
<dbReference type="GO" id="GO:0009982">
    <property type="term" value="F:pseudouridine synthase activity"/>
    <property type="evidence" value="ECO:0007669"/>
    <property type="project" value="InterPro"/>
</dbReference>
<gene>
    <name evidence="5" type="primary">truD</name>
    <name evidence="5" type="ORF">ENT73_01270</name>
</gene>
<sequence>MKIKLKLNPEDFIVSEVVKIYPTERGEHSLYLLKKINLTTWDALGKIAKKWHIPLKNFGYGGLKDKRAISYQYITIKGGPKRDLKENNLELTYLGKSPKQIEKGDLLGNNFEIVVREVELEENILIKRVDEVKRYGIPNYFDEQRFGSVTESKEFAVKEIIKGNWERALYLILVESSYEDFSLSQKLRECLRKNWRNPQICLPYARITWIQNLLIFLSEHRYSQRTLKRALNLIDQEYLFFLGNVYQSFLWNEVLKEILRYLHLDHFSIPYPLGNLLFYQVIPEEEVENLLKSLKIPYPSPKISVENFSKLPLRDLYLKVLKNEGFEDFKNLRTFVKGLIFKTYPRQALVFPKDLTLEKISQGTFKIKFFLEKGSYATLVVKRLFYAD</sequence>
<organism evidence="5">
    <name type="scientific">Caldimicrobium thiodismutans</name>
    <dbReference type="NCBI Taxonomy" id="1653476"/>
    <lineage>
        <taxon>Bacteria</taxon>
        <taxon>Pseudomonadati</taxon>
        <taxon>Thermodesulfobacteriota</taxon>
        <taxon>Thermodesulfobacteria</taxon>
        <taxon>Thermodesulfobacteriales</taxon>
        <taxon>Thermodesulfobacteriaceae</taxon>
        <taxon>Caldimicrobium</taxon>
    </lineage>
</organism>
<dbReference type="InterPro" id="IPR042214">
    <property type="entry name" value="TruD_catalytic"/>
</dbReference>
<dbReference type="GO" id="GO:0008033">
    <property type="term" value="P:tRNA processing"/>
    <property type="evidence" value="ECO:0007669"/>
    <property type="project" value="UniProtKB-KW"/>
</dbReference>
<accession>A0A832GLV2</accession>
<comment type="caution">
    <text evidence="5">The sequence shown here is derived from an EMBL/GenBank/DDBJ whole genome shotgun (WGS) entry which is preliminary data.</text>
</comment>
<dbReference type="Gene3D" id="1.10.1510.30">
    <property type="match status" value="1"/>
</dbReference>
<dbReference type="PANTHER" id="PTHR13326:SF21">
    <property type="entry name" value="PSEUDOURIDYLATE SYNTHASE PUS7L"/>
    <property type="match status" value="1"/>
</dbReference>
<keyword evidence="3" id="KW-0413">Isomerase</keyword>
<dbReference type="PROSITE" id="PS01268">
    <property type="entry name" value="UPF0024"/>
    <property type="match status" value="1"/>
</dbReference>
<dbReference type="GO" id="GO:0001522">
    <property type="term" value="P:pseudouridine synthesis"/>
    <property type="evidence" value="ECO:0007669"/>
    <property type="project" value="InterPro"/>
</dbReference>
<dbReference type="AlphaFoldDB" id="A0A832GLV2"/>
<feature type="domain" description="TRUD" evidence="4">
    <location>
        <begin position="136"/>
        <end position="351"/>
    </location>
</feature>
<evidence type="ECO:0000256" key="2">
    <source>
        <dbReference type="ARBA" id="ARBA00022694"/>
    </source>
</evidence>
<dbReference type="Gene3D" id="3.30.2350.20">
    <property type="entry name" value="TruD, catalytic domain"/>
    <property type="match status" value="1"/>
</dbReference>